<dbReference type="GO" id="GO:0016747">
    <property type="term" value="F:acyltransferase activity, transferring groups other than amino-acyl groups"/>
    <property type="evidence" value="ECO:0007669"/>
    <property type="project" value="InterPro"/>
</dbReference>
<keyword evidence="2" id="KW-0966">Cell projection</keyword>
<organism evidence="2 3">
    <name type="scientific">Stutzerimonas stutzeri (strain A1501)</name>
    <name type="common">Pseudomonas stutzeri</name>
    <dbReference type="NCBI Taxonomy" id="379731"/>
    <lineage>
        <taxon>Bacteria</taxon>
        <taxon>Pseudomonadati</taxon>
        <taxon>Pseudomonadota</taxon>
        <taxon>Gammaproteobacteria</taxon>
        <taxon>Pseudomonadales</taxon>
        <taxon>Pseudomonadaceae</taxon>
        <taxon>Stutzerimonas</taxon>
    </lineage>
</organism>
<dbReference type="RefSeq" id="WP_011914844.1">
    <property type="nucleotide sequence ID" value="NC_009434.1"/>
</dbReference>
<dbReference type="NCBIfam" id="TIGR03585">
    <property type="entry name" value="PseH"/>
    <property type="match status" value="1"/>
</dbReference>
<dbReference type="Proteomes" id="UP000000233">
    <property type="component" value="Chromosome"/>
</dbReference>
<dbReference type="eggNOG" id="COG1670">
    <property type="taxonomic scope" value="Bacteria"/>
</dbReference>
<accession>A4VR58</accession>
<dbReference type="AlphaFoldDB" id="A4VR58"/>
<gene>
    <name evidence="2" type="ordered locus">PST_3836</name>
</gene>
<proteinExistence type="predicted"/>
<dbReference type="KEGG" id="psa:PST_3836"/>
<dbReference type="Gene3D" id="3.40.630.30">
    <property type="match status" value="1"/>
</dbReference>
<dbReference type="PANTHER" id="PTHR43415">
    <property type="entry name" value="SPERMIDINE N(1)-ACETYLTRANSFERASE"/>
    <property type="match status" value="1"/>
</dbReference>
<dbReference type="PANTHER" id="PTHR43415:SF3">
    <property type="entry name" value="GNAT-FAMILY ACETYLTRANSFERASE"/>
    <property type="match status" value="1"/>
</dbReference>
<protein>
    <submittedName>
        <fullName evidence="2">Flagellin modification protein FlmH</fullName>
    </submittedName>
</protein>
<dbReference type="HOGENOM" id="CLU_013985_3_2_6"/>
<dbReference type="SUPFAM" id="SSF55729">
    <property type="entry name" value="Acyl-CoA N-acyltransferases (Nat)"/>
    <property type="match status" value="1"/>
</dbReference>
<evidence type="ECO:0000313" key="3">
    <source>
        <dbReference type="Proteomes" id="UP000000233"/>
    </source>
</evidence>
<dbReference type="Pfam" id="PF13302">
    <property type="entry name" value="Acetyltransf_3"/>
    <property type="match status" value="1"/>
</dbReference>
<sequence length="188" mass="21627">MKDSVLRLGVLRAIKPKELELMLSWRNAPSVRANMYTRHEISLVEHLAWWAQIQDRSDQKYFMHEYQGTPLGIVAFTGIDSTNRNSSWAFYASPQAPKGTGSKMEFLALEHAFHDMKLHKLCCEVLAFNTSVIKLHQKFGFKVEGILREQHVVDEAFADVYRLGVLASEWQALREEMLKKLLKFSGSI</sequence>
<dbReference type="InterPro" id="IPR016181">
    <property type="entry name" value="Acyl_CoA_acyltransferase"/>
</dbReference>
<dbReference type="PROSITE" id="PS51186">
    <property type="entry name" value="GNAT"/>
    <property type="match status" value="1"/>
</dbReference>
<reference evidence="2 3" key="1">
    <citation type="journal article" date="2008" name="Proc. Natl. Acad. Sci. U.S.A.">
        <title>Nitrogen fixation island and rhizosphere competence traits in the genome of root-associated Pseudomonas stutzeri A1501.</title>
        <authorList>
            <person name="Yan Y."/>
            <person name="Yang J."/>
            <person name="Dou Y."/>
            <person name="Chen M."/>
            <person name="Ping S."/>
            <person name="Peng J."/>
            <person name="Lu W."/>
            <person name="Zhang W."/>
            <person name="Yao Z."/>
            <person name="Li H."/>
            <person name="Liu W."/>
            <person name="He S."/>
            <person name="Geng L."/>
            <person name="Zhang X."/>
            <person name="Yang F."/>
            <person name="Yu H."/>
            <person name="Zhan Y."/>
            <person name="Li D."/>
            <person name="Lin Z."/>
            <person name="Wang Y."/>
            <person name="Elmerich C."/>
            <person name="Lin M."/>
            <person name="Jin Q."/>
        </authorList>
    </citation>
    <scope>NUCLEOTIDE SEQUENCE [LARGE SCALE GENOMIC DNA]</scope>
    <source>
        <strain evidence="2 3">A1501</strain>
    </source>
</reference>
<dbReference type="InterPro" id="IPR000182">
    <property type="entry name" value="GNAT_dom"/>
</dbReference>
<feature type="domain" description="N-acetyltransferase" evidence="1">
    <location>
        <begin position="9"/>
        <end position="164"/>
    </location>
</feature>
<evidence type="ECO:0000259" key="1">
    <source>
        <dbReference type="PROSITE" id="PS51186"/>
    </source>
</evidence>
<keyword evidence="3" id="KW-1185">Reference proteome</keyword>
<dbReference type="EMBL" id="CP000304">
    <property type="protein sequence ID" value="ABP81459.1"/>
    <property type="molecule type" value="Genomic_DNA"/>
</dbReference>
<name>A4VR58_STUS1</name>
<evidence type="ECO:0000313" key="2">
    <source>
        <dbReference type="EMBL" id="ABP81459.1"/>
    </source>
</evidence>
<keyword evidence="2" id="KW-0969">Cilium</keyword>
<keyword evidence="2" id="KW-0282">Flagellum</keyword>
<dbReference type="InterPro" id="IPR020036">
    <property type="entry name" value="PseH"/>
</dbReference>